<evidence type="ECO:0000259" key="6">
    <source>
        <dbReference type="Pfam" id="PF07980"/>
    </source>
</evidence>
<evidence type="ECO:0000256" key="1">
    <source>
        <dbReference type="ARBA" id="ARBA00004442"/>
    </source>
</evidence>
<dbReference type="EMBL" id="AP035785">
    <property type="protein sequence ID" value="BFO71838.1"/>
    <property type="molecule type" value="Genomic_DNA"/>
</dbReference>
<dbReference type="AlphaFoldDB" id="A0AB33IQ50"/>
<evidence type="ECO:0000313" key="8">
    <source>
        <dbReference type="EMBL" id="BFO71838.1"/>
    </source>
</evidence>
<evidence type="ECO:0000259" key="7">
    <source>
        <dbReference type="Pfam" id="PF14322"/>
    </source>
</evidence>
<evidence type="ECO:0000256" key="4">
    <source>
        <dbReference type="ARBA" id="ARBA00023136"/>
    </source>
</evidence>
<dbReference type="Pfam" id="PF14322">
    <property type="entry name" value="SusD-like_3"/>
    <property type="match status" value="1"/>
</dbReference>
<keyword evidence="5" id="KW-0998">Cell outer membrane</keyword>
<gene>
    <name evidence="8" type="ORF">GTC17253_18040</name>
</gene>
<evidence type="ECO:0000256" key="5">
    <source>
        <dbReference type="ARBA" id="ARBA00023237"/>
    </source>
</evidence>
<feature type="domain" description="RagB/SusD" evidence="6">
    <location>
        <begin position="313"/>
        <end position="532"/>
    </location>
</feature>
<evidence type="ECO:0000256" key="2">
    <source>
        <dbReference type="ARBA" id="ARBA00006275"/>
    </source>
</evidence>
<evidence type="ECO:0000256" key="3">
    <source>
        <dbReference type="ARBA" id="ARBA00022729"/>
    </source>
</evidence>
<comment type="subcellular location">
    <subcellularLocation>
        <location evidence="1">Cell outer membrane</location>
    </subcellularLocation>
</comment>
<feature type="domain" description="SusD-like N-terminal" evidence="7">
    <location>
        <begin position="24"/>
        <end position="229"/>
    </location>
</feature>
<dbReference type="Gene3D" id="1.25.40.390">
    <property type="match status" value="1"/>
</dbReference>
<reference evidence="8" key="1">
    <citation type="submission" date="2024-07" db="EMBL/GenBank/DDBJ databases">
        <title>Complete genome sequence of Prevotella sp. YM-2024 GTC17253.</title>
        <authorList>
            <person name="Hayashi M."/>
            <person name="Muto Y."/>
            <person name="Tanaka K."/>
            <person name="Niwa H."/>
        </authorList>
    </citation>
    <scope>NUCLEOTIDE SEQUENCE</scope>
    <source>
        <strain evidence="8">GTC17253</strain>
    </source>
</reference>
<proteinExistence type="inferred from homology"/>
<dbReference type="GO" id="GO:0009279">
    <property type="term" value="C:cell outer membrane"/>
    <property type="evidence" value="ECO:0007669"/>
    <property type="project" value="UniProtKB-SubCell"/>
</dbReference>
<dbReference type="SUPFAM" id="SSF48452">
    <property type="entry name" value="TPR-like"/>
    <property type="match status" value="1"/>
</dbReference>
<dbReference type="InterPro" id="IPR033985">
    <property type="entry name" value="SusD-like_N"/>
</dbReference>
<comment type="similarity">
    <text evidence="2">Belongs to the SusD family.</text>
</comment>
<sequence>MNTLKIKNIILTAMAVTCMSSCNDFLEHDPYGLQGSVNFWKTEADVQKSLDAFHAFTFEEGVTGRGLMWFENCSDNMVTGRNQAEARQIKNFQMSASNGRDAKDNWPAMYQLIAKTNDVLRNVPGMSISSEVKNRAIGQAHFYRAFAYLWITPFYGDNGPNGGLPIVTETTPTAEIDQPRPASVLANYDMIIEDMREAGELLPAFSQLADDDYGRPHKAAAWAYAARAALYAAQWNPKYYDTVIEFCDKVMGLTGADKRALYPDFTKLFRPENNFSSEYIFSLLGNATEGPKFHGMSFENGGWGHYNTWGYFQPTMELYNAYENGDVRRDATILSPGQHITFIGHDIHFGVNPSKISSQSGMTFRKFMSPFEDADCIGKTLNPNGNNASNTLGTVLMRYADVLLMKAEALIWSKGEGNAEAKSLLNQIRQRAGLPANSGATKEQLKNERRCELAFEFQPSRHLDLVRWGDAKAVYAKPLHGLRTETDGTKITSRKVVEIWETRVFDPVKNQVFPIPSAEVNKSKNLTQNQGY</sequence>
<accession>A0AB33IQ50</accession>
<name>A0AB33IQ50_9BACT</name>
<keyword evidence="3" id="KW-0732">Signal</keyword>
<dbReference type="InterPro" id="IPR012944">
    <property type="entry name" value="SusD_RagB_dom"/>
</dbReference>
<dbReference type="Pfam" id="PF07980">
    <property type="entry name" value="SusD_RagB"/>
    <property type="match status" value="1"/>
</dbReference>
<organism evidence="8">
    <name type="scientific">Prevotella sp. GTC17253</name>
    <dbReference type="NCBI Taxonomy" id="3236793"/>
    <lineage>
        <taxon>Bacteria</taxon>
        <taxon>Pseudomonadati</taxon>
        <taxon>Bacteroidota</taxon>
        <taxon>Bacteroidia</taxon>
        <taxon>Bacteroidales</taxon>
        <taxon>Prevotellaceae</taxon>
        <taxon>Prevotella</taxon>
    </lineage>
</organism>
<keyword evidence="4" id="KW-0472">Membrane</keyword>
<protein>
    <submittedName>
        <fullName evidence="8">RagB/SusD family nutrient uptake outer membrane protein</fullName>
    </submittedName>
</protein>
<dbReference type="InterPro" id="IPR011990">
    <property type="entry name" value="TPR-like_helical_dom_sf"/>
</dbReference>